<evidence type="ECO:0000256" key="2">
    <source>
        <dbReference type="ARBA" id="ARBA00022553"/>
    </source>
</evidence>
<evidence type="ECO:0000259" key="5">
    <source>
        <dbReference type="Pfam" id="PF03088"/>
    </source>
</evidence>
<dbReference type="AlphaFoldDB" id="A0A1C4Y640"/>
<feature type="compositionally biased region" description="Basic residues" evidence="4">
    <location>
        <begin position="1"/>
        <end position="12"/>
    </location>
</feature>
<evidence type="ECO:0000256" key="4">
    <source>
        <dbReference type="SAM" id="MobiDB-lite"/>
    </source>
</evidence>
<dbReference type="EMBL" id="LT607410">
    <property type="protein sequence ID" value="SCF16189.1"/>
    <property type="molecule type" value="Genomic_DNA"/>
</dbReference>
<gene>
    <name evidence="6" type="ORF">GA0074696_3080</name>
</gene>
<dbReference type="RefSeq" id="WP_088961730.1">
    <property type="nucleotide sequence ID" value="NZ_LT607410.1"/>
</dbReference>
<dbReference type="GO" id="GO:0016787">
    <property type="term" value="F:hydrolase activity"/>
    <property type="evidence" value="ECO:0007669"/>
    <property type="project" value="TreeGrafter"/>
</dbReference>
<sequence length="341" mass="37019">MVVPRQRPRPPRLIRPVREPATVPPPLDGVWAATDRRLDTVELLPLPSGAHGPEDVLVDPDGRVVSGDEDGRLWWWSADAPAGTAPRLLAETGGRPLGIELDPRDGSLVVCDAYRGLLRVTADGAVRELTGSAPPVHLADNATVARDGTVYFTDSSDRYPLSHWKHDLLEHRPNGRVLAYDPRSGRTEVVTDGLYFPNGIALTPDESALMLVETSTHRLVRVALPDGAVTVLTDLPAYPDNLTAVGDGTYWIALPSPRLPVVERLLPHPRLRQLVALLPDAVRPQPQKYGLVALVDGEGTVLRTLHGPDGAYWMITGVRQHGDRLWLGSLIGAGIARVDLT</sequence>
<feature type="region of interest" description="Disordered" evidence="4">
    <location>
        <begin position="1"/>
        <end position="21"/>
    </location>
</feature>
<feature type="domain" description="Strictosidine synthase conserved region" evidence="5">
    <location>
        <begin position="142"/>
        <end position="221"/>
    </location>
</feature>
<dbReference type="PANTHER" id="PTHR10426">
    <property type="entry name" value="STRICTOSIDINE SYNTHASE-RELATED"/>
    <property type="match status" value="1"/>
</dbReference>
<dbReference type="PANTHER" id="PTHR10426:SF88">
    <property type="entry name" value="ADIPOCYTE PLASMA MEMBRANE-ASSOCIATED PROTEIN HEMOMUCIN-RELATED"/>
    <property type="match status" value="1"/>
</dbReference>
<accession>A0A1C4Y640</accession>
<reference evidence="6 7" key="1">
    <citation type="submission" date="2016-06" db="EMBL/GenBank/DDBJ databases">
        <authorList>
            <person name="Kjaerup R.B."/>
            <person name="Dalgaard T.S."/>
            <person name="Juul-Madsen H.R."/>
        </authorList>
    </citation>
    <scope>NUCLEOTIDE SEQUENCE [LARGE SCALE GENOMIC DNA]</scope>
    <source>
        <strain evidence="6 7">DSM 43821</strain>
    </source>
</reference>
<dbReference type="InterPro" id="IPR018119">
    <property type="entry name" value="Strictosidine_synth_cons-reg"/>
</dbReference>
<dbReference type="Proteomes" id="UP000198228">
    <property type="component" value="Chromosome I"/>
</dbReference>
<dbReference type="Gene3D" id="2.120.10.30">
    <property type="entry name" value="TolB, C-terminal domain"/>
    <property type="match status" value="1"/>
</dbReference>
<organism evidence="6 7">
    <name type="scientific">Micromonospora purpureochromogenes</name>
    <dbReference type="NCBI Taxonomy" id="47872"/>
    <lineage>
        <taxon>Bacteria</taxon>
        <taxon>Bacillati</taxon>
        <taxon>Actinomycetota</taxon>
        <taxon>Actinomycetes</taxon>
        <taxon>Micromonosporales</taxon>
        <taxon>Micromonosporaceae</taxon>
        <taxon>Micromonospora</taxon>
    </lineage>
</organism>
<protein>
    <submittedName>
        <fullName evidence="6">Sugar lactone lactonase YvrE</fullName>
    </submittedName>
</protein>
<dbReference type="Pfam" id="PF20067">
    <property type="entry name" value="SSL_N"/>
    <property type="match status" value="1"/>
</dbReference>
<evidence type="ECO:0000256" key="1">
    <source>
        <dbReference type="ARBA" id="ARBA00009191"/>
    </source>
</evidence>
<name>A0A1C4Y640_9ACTN</name>
<dbReference type="SUPFAM" id="SSF63829">
    <property type="entry name" value="Calcium-dependent phosphotriesterase"/>
    <property type="match status" value="1"/>
</dbReference>
<dbReference type="InterPro" id="IPR011042">
    <property type="entry name" value="6-blade_b-propeller_TolB-like"/>
</dbReference>
<dbReference type="Pfam" id="PF03088">
    <property type="entry name" value="Str_synth"/>
    <property type="match status" value="1"/>
</dbReference>
<evidence type="ECO:0000256" key="3">
    <source>
        <dbReference type="ARBA" id="ARBA00023180"/>
    </source>
</evidence>
<comment type="similarity">
    <text evidence="1">Belongs to the strictosidine synthase family.</text>
</comment>
<evidence type="ECO:0000313" key="7">
    <source>
        <dbReference type="Proteomes" id="UP000198228"/>
    </source>
</evidence>
<keyword evidence="2" id="KW-0597">Phosphoprotein</keyword>
<evidence type="ECO:0000313" key="6">
    <source>
        <dbReference type="EMBL" id="SCF16189.1"/>
    </source>
</evidence>
<proteinExistence type="inferred from homology"/>
<keyword evidence="3" id="KW-0325">Glycoprotein</keyword>